<evidence type="ECO:0000256" key="4">
    <source>
        <dbReference type="ARBA" id="ARBA00023002"/>
    </source>
</evidence>
<evidence type="ECO:0000256" key="3">
    <source>
        <dbReference type="ARBA" id="ARBA00022827"/>
    </source>
</evidence>
<evidence type="ECO:0000256" key="1">
    <source>
        <dbReference type="ARBA" id="ARBA00010139"/>
    </source>
</evidence>
<gene>
    <name evidence="5" type="ORF">BHQ17_01090</name>
</gene>
<evidence type="ECO:0000313" key="6">
    <source>
        <dbReference type="Proteomes" id="UP000094243"/>
    </source>
</evidence>
<accession>A0A1E3S2S4</accession>
<keyword evidence="2" id="KW-0285">Flavoprotein</keyword>
<proteinExistence type="inferred from homology"/>
<evidence type="ECO:0000313" key="5">
    <source>
        <dbReference type="EMBL" id="ODQ96485.1"/>
    </source>
</evidence>
<dbReference type="OrthoDB" id="5168853at2"/>
<dbReference type="GO" id="GO:0004499">
    <property type="term" value="F:N,N-dimethylaniline monooxygenase activity"/>
    <property type="evidence" value="ECO:0007669"/>
    <property type="project" value="InterPro"/>
</dbReference>
<comment type="caution">
    <text evidence="5">The sequence shown here is derived from an EMBL/GenBank/DDBJ whole genome shotgun (WGS) entry which is preliminary data.</text>
</comment>
<dbReference type="Pfam" id="PF00743">
    <property type="entry name" value="FMO-like"/>
    <property type="match status" value="1"/>
</dbReference>
<dbReference type="PANTHER" id="PTHR42877:SF4">
    <property type="entry name" value="FAD_NAD(P)-BINDING DOMAIN-CONTAINING PROTEIN-RELATED"/>
    <property type="match status" value="1"/>
</dbReference>
<evidence type="ECO:0000256" key="2">
    <source>
        <dbReference type="ARBA" id="ARBA00022630"/>
    </source>
</evidence>
<dbReference type="InterPro" id="IPR020946">
    <property type="entry name" value="Flavin_mOase-like"/>
</dbReference>
<dbReference type="SUPFAM" id="SSF51905">
    <property type="entry name" value="FAD/NAD(P)-binding domain"/>
    <property type="match status" value="2"/>
</dbReference>
<dbReference type="PANTHER" id="PTHR42877">
    <property type="entry name" value="L-ORNITHINE N(5)-MONOOXYGENASE-RELATED"/>
    <property type="match status" value="1"/>
</dbReference>
<protein>
    <submittedName>
        <fullName evidence="5">Monooxygenase</fullName>
    </submittedName>
</protein>
<reference evidence="6" key="1">
    <citation type="submission" date="2016-09" db="EMBL/GenBank/DDBJ databases">
        <authorList>
            <person name="Greninger A.L."/>
            <person name="Jerome K.R."/>
            <person name="Mcnair B."/>
            <person name="Wallis C."/>
            <person name="Fang F."/>
        </authorList>
    </citation>
    <scope>NUCLEOTIDE SEQUENCE [LARGE SCALE GENOMIC DNA]</scope>
    <source>
        <strain evidence="6">M7</strain>
    </source>
</reference>
<comment type="similarity">
    <text evidence="1">Belongs to the FAD-binding monooxygenase family.</text>
</comment>
<keyword evidence="5" id="KW-0503">Monooxygenase</keyword>
<dbReference type="AlphaFoldDB" id="A0A1E3S2S4"/>
<dbReference type="PRINTS" id="PR00411">
    <property type="entry name" value="PNDRDTASEI"/>
</dbReference>
<keyword evidence="4" id="KW-0560">Oxidoreductase</keyword>
<dbReference type="Gene3D" id="3.50.50.60">
    <property type="entry name" value="FAD/NAD(P)-binding domain"/>
    <property type="match status" value="2"/>
</dbReference>
<sequence length="658" mass="73274">MTLTRDRDSGRSSRDLRSALKCANIPILLTVLRQLTGNVRWLAEPYRPTRAHGPGDHDDGGLDEALQREVRDAAYQAVMDYRAGRLSPEPLTPQQITEMLAIALAEEIPPDYGPLLAEEFGLWTRQIPTAAQQEVPEDFHVLIIGCGVSGISAAVALKAAGIPYTILEKNSAIGGTWLENVYPGCGADTPSHLYSYSFALKPNWSHYFAKREEILDYLQGIVDEHAIGDRVIFDTEVVRATYIEDRQAWEVVARSGAGSAGSEVVFNANVVISAVGVMNRPASPDIPGLDQFCGTVLHTAQWPDDLTLQDKRVAVIGTGASAMQLVPAIVDAAQRVTIFQRSKQWAVPHPNYKRDIPEDVQVLMGEVPFYARWYRLRQVWLFSDRLHAQLQRDPEWPHQQRSINAVNDRHRVFLSRYIAGQLGERDDLIDACLPDYPPYGKRPLIDNGWFRTVARDDVELVTGGVARIGPRSVVADSGAEYEADVIVLATGFRTLQFLWPMQIVGRNGGNLAQFWGPEDARAYLGMTVTGFPNFFILNGPNTTAGHGGSAILSVEFQTRYVMQALHTMLSEGIGSLEVRPEVFRAYADEVDTALERSIWVHPGMSTYYRNGAGRVVVTSPWSYLDYWRRTREFDAADFECERTDAILRDGVPAEQVSK</sequence>
<dbReference type="EMBL" id="MIGZ01000003">
    <property type="protein sequence ID" value="ODQ96485.1"/>
    <property type="molecule type" value="Genomic_DNA"/>
</dbReference>
<dbReference type="InterPro" id="IPR036188">
    <property type="entry name" value="FAD/NAD-bd_sf"/>
</dbReference>
<dbReference type="Proteomes" id="UP000094243">
    <property type="component" value="Unassembled WGS sequence"/>
</dbReference>
<dbReference type="GO" id="GO:0050661">
    <property type="term" value="F:NADP binding"/>
    <property type="evidence" value="ECO:0007669"/>
    <property type="project" value="InterPro"/>
</dbReference>
<keyword evidence="6" id="KW-1185">Reference proteome</keyword>
<dbReference type="InterPro" id="IPR051209">
    <property type="entry name" value="FAD-bind_Monooxygenase_sf"/>
</dbReference>
<organism evidence="5 6">
    <name type="scientific">Mycolicibacterium holsaticum</name>
    <dbReference type="NCBI Taxonomy" id="152142"/>
    <lineage>
        <taxon>Bacteria</taxon>
        <taxon>Bacillati</taxon>
        <taxon>Actinomycetota</taxon>
        <taxon>Actinomycetes</taxon>
        <taxon>Mycobacteriales</taxon>
        <taxon>Mycobacteriaceae</taxon>
        <taxon>Mycolicibacterium</taxon>
    </lineage>
</organism>
<name>A0A1E3S2S4_9MYCO</name>
<dbReference type="GO" id="GO:0050660">
    <property type="term" value="F:flavin adenine dinucleotide binding"/>
    <property type="evidence" value="ECO:0007669"/>
    <property type="project" value="InterPro"/>
</dbReference>
<keyword evidence="3" id="KW-0274">FAD</keyword>